<dbReference type="Proteomes" id="UP001208689">
    <property type="component" value="Chromosome"/>
</dbReference>
<name>A0ABY6HQ14_9ARCH</name>
<dbReference type="PANTHER" id="PTHR43201">
    <property type="entry name" value="ACYL-COA SYNTHETASE"/>
    <property type="match status" value="1"/>
</dbReference>
<evidence type="ECO:0000256" key="1">
    <source>
        <dbReference type="ARBA" id="ARBA00006432"/>
    </source>
</evidence>
<accession>A0ABY6HQ14</accession>
<evidence type="ECO:0000313" key="5">
    <source>
        <dbReference type="EMBL" id="UYP45500.1"/>
    </source>
</evidence>
<feature type="domain" description="AMP-dependent synthetase/ligase" evidence="3">
    <location>
        <begin position="30"/>
        <end position="416"/>
    </location>
</feature>
<evidence type="ECO:0000313" key="6">
    <source>
        <dbReference type="Proteomes" id="UP001208689"/>
    </source>
</evidence>
<dbReference type="SUPFAM" id="SSF56801">
    <property type="entry name" value="Acetyl-CoA synthetase-like"/>
    <property type="match status" value="1"/>
</dbReference>
<feature type="domain" description="AMP-binding enzyme C-terminal" evidence="4">
    <location>
        <begin position="477"/>
        <end position="544"/>
    </location>
</feature>
<dbReference type="InterPro" id="IPR025110">
    <property type="entry name" value="AMP-bd_C"/>
</dbReference>
<keyword evidence="2 5" id="KW-0436">Ligase</keyword>
<dbReference type="Gene3D" id="3.40.50.12780">
    <property type="entry name" value="N-terminal domain of ligase-like"/>
    <property type="match status" value="1"/>
</dbReference>
<dbReference type="PROSITE" id="PS00455">
    <property type="entry name" value="AMP_BINDING"/>
    <property type="match status" value="1"/>
</dbReference>
<sequence>MKNKEMDAEILRKYAEMQNGKDRMFDWVDYWASKKPEDISIIEYNTESEITWKDFATKSKAFAAKLLSMGIGKGDVVATTLVLLKEHIYLMYACFRIGAIIAPLDPRLKVSEVDYCFSQMKPKAYFFLGPTPVTDFSLIAVELMKKHSTYCKHWIQFTGEKAIDGAQLVKDFAADIKKIFVIQGLILGKVRKAQKKVAKTDSCLIIFTTGSTGKPKPALLSHQAIIAQNISLSVGFDLQESDRMLINLPPSHVGCTTEQLATTIYGGGVAVILHMFTAEDSLKAVQKYKCTAIGQIPALFSMEWRLPNYNDYDLSSLRFALYGGQSVSTKFLEQLKSMAPLAGTGLGLTETAGFVTYSPLDGTVEEICASVGFDSPLYPVSIRDPMNPDGTAGSEKAPGEVGEICFTGIQNFSGYLNNPEMTAKTLSKDGFIYTGDLGTYEETGLHFAGRAKFVIKPKGYQVFPPAVEEFLMSKLKDKISAVAIVGAQHEVFTEGVVCYVERKPGVNVSEEDIYAAAKEMAAYKRPSHVVILDEGTLPLNRVAKMDYKILHDMAEKETQDLREQGKWDSE</sequence>
<dbReference type="Pfam" id="PF00501">
    <property type="entry name" value="AMP-binding"/>
    <property type="match status" value="1"/>
</dbReference>
<dbReference type="EMBL" id="CP104013">
    <property type="protein sequence ID" value="UYP45500.1"/>
    <property type="molecule type" value="Genomic_DNA"/>
</dbReference>
<dbReference type="InterPro" id="IPR000873">
    <property type="entry name" value="AMP-dep_synth/lig_dom"/>
</dbReference>
<protein>
    <submittedName>
        <fullName evidence="5">4-hydroxybutyrate--CoA ligase 2</fullName>
        <ecNumber evidence="5">6.2.1.40</ecNumber>
    </submittedName>
</protein>
<dbReference type="EC" id="6.2.1.40" evidence="5"/>
<dbReference type="GO" id="GO:0016874">
    <property type="term" value="F:ligase activity"/>
    <property type="evidence" value="ECO:0007669"/>
    <property type="project" value="UniProtKB-KW"/>
</dbReference>
<evidence type="ECO:0000259" key="3">
    <source>
        <dbReference type="Pfam" id="PF00501"/>
    </source>
</evidence>
<dbReference type="InterPro" id="IPR020845">
    <property type="entry name" value="AMP-binding_CS"/>
</dbReference>
<dbReference type="Pfam" id="PF13193">
    <property type="entry name" value="AMP-binding_C"/>
    <property type="match status" value="1"/>
</dbReference>
<evidence type="ECO:0000259" key="4">
    <source>
        <dbReference type="Pfam" id="PF13193"/>
    </source>
</evidence>
<keyword evidence="6" id="KW-1185">Reference proteome</keyword>
<reference evidence="5" key="1">
    <citation type="submission" date="2022-09" db="EMBL/GenBank/DDBJ databases">
        <title>Actin cytoskeleton and complex cell architecture in an #Asgard archaeon.</title>
        <authorList>
            <person name="Ponce Toledo R.I."/>
            <person name="Schleper C."/>
            <person name="Rodrigues Oliveira T."/>
            <person name="Wollweber F."/>
            <person name="Xu J."/>
            <person name="Rittmann S."/>
            <person name="Klingl A."/>
            <person name="Pilhofer M."/>
        </authorList>
    </citation>
    <scope>NUCLEOTIDE SEQUENCE</scope>
    <source>
        <strain evidence="5">B-35</strain>
    </source>
</reference>
<comment type="similarity">
    <text evidence="1">Belongs to the ATP-dependent AMP-binding enzyme family.</text>
</comment>
<gene>
    <name evidence="5" type="ORF">NEF87_001785</name>
</gene>
<proteinExistence type="inferred from homology"/>
<dbReference type="Gene3D" id="3.30.300.30">
    <property type="match status" value="1"/>
</dbReference>
<evidence type="ECO:0000256" key="2">
    <source>
        <dbReference type="ARBA" id="ARBA00022598"/>
    </source>
</evidence>
<dbReference type="InterPro" id="IPR045851">
    <property type="entry name" value="AMP-bd_C_sf"/>
</dbReference>
<dbReference type="PANTHER" id="PTHR43201:SF5">
    <property type="entry name" value="MEDIUM-CHAIN ACYL-COA LIGASE ACSF2, MITOCHONDRIAL"/>
    <property type="match status" value="1"/>
</dbReference>
<dbReference type="InterPro" id="IPR042099">
    <property type="entry name" value="ANL_N_sf"/>
</dbReference>
<organism evidence="5 6">
    <name type="scientific">Candidatus Lokiarchaeum ossiferum</name>
    <dbReference type="NCBI Taxonomy" id="2951803"/>
    <lineage>
        <taxon>Archaea</taxon>
        <taxon>Promethearchaeati</taxon>
        <taxon>Promethearchaeota</taxon>
        <taxon>Promethearchaeia</taxon>
        <taxon>Promethearchaeales</taxon>
        <taxon>Promethearchaeaceae</taxon>
        <taxon>Candidatus Lokiarchaeum</taxon>
    </lineage>
</organism>